<name>A0A1I4FHV1_9PROT</name>
<organism evidence="2 3">
    <name type="scientific">Nitrosomonas aestuarii</name>
    <dbReference type="NCBI Taxonomy" id="52441"/>
    <lineage>
        <taxon>Bacteria</taxon>
        <taxon>Pseudomonadati</taxon>
        <taxon>Pseudomonadota</taxon>
        <taxon>Betaproteobacteria</taxon>
        <taxon>Nitrosomonadales</taxon>
        <taxon>Nitrosomonadaceae</taxon>
        <taxon>Nitrosomonas</taxon>
    </lineage>
</organism>
<sequence length="206" mass="22569">MHNSSIPSTQEIPSTSNLIKSTIVAIIIAGILLVTVVMPAEYGIDPTGIGEATGLKKMGEIKVSLAKEAAADRTKDMAADTQAEPVKPEVVVPVPEPMQSTSNHEMQVTLAPDEGTEIKVTMTKGNKVRYSWQTDGENASYDEHGDSKKLKINYHSYSKGSKQKSKGVLEAAFDGDHGWFWRNRTSKPMTIILKTNGEYSDIKRFN</sequence>
<evidence type="ECO:0008006" key="4">
    <source>
        <dbReference type="Google" id="ProtNLM"/>
    </source>
</evidence>
<dbReference type="STRING" id="52441.SAMN05216302_103810"/>
<proteinExistence type="predicted"/>
<dbReference type="EMBL" id="FOSP01000038">
    <property type="protein sequence ID" value="SFL17535.1"/>
    <property type="molecule type" value="Genomic_DNA"/>
</dbReference>
<evidence type="ECO:0000313" key="2">
    <source>
        <dbReference type="EMBL" id="SFL17535.1"/>
    </source>
</evidence>
<dbReference type="AlphaFoldDB" id="A0A1I4FHV1"/>
<gene>
    <name evidence="2" type="ORF">SAMN05216302_103810</name>
</gene>
<keyword evidence="1" id="KW-0472">Membrane</keyword>
<keyword evidence="1" id="KW-0812">Transmembrane</keyword>
<dbReference type="RefSeq" id="WP_090702467.1">
    <property type="nucleotide sequence ID" value="NZ_FOSP01000038.1"/>
</dbReference>
<protein>
    <recommendedName>
        <fullName evidence="4">Transmembrane anchor protein</fullName>
    </recommendedName>
</protein>
<keyword evidence="1" id="KW-1133">Transmembrane helix</keyword>
<evidence type="ECO:0000256" key="1">
    <source>
        <dbReference type="SAM" id="Phobius"/>
    </source>
</evidence>
<keyword evidence="3" id="KW-1185">Reference proteome</keyword>
<dbReference type="OrthoDB" id="952847at2"/>
<evidence type="ECO:0000313" key="3">
    <source>
        <dbReference type="Proteomes" id="UP000199533"/>
    </source>
</evidence>
<dbReference type="Proteomes" id="UP000199533">
    <property type="component" value="Unassembled WGS sequence"/>
</dbReference>
<feature type="transmembrane region" description="Helical" evidence="1">
    <location>
        <begin position="21"/>
        <end position="40"/>
    </location>
</feature>
<accession>A0A1I4FHV1</accession>
<reference evidence="3" key="1">
    <citation type="submission" date="2016-10" db="EMBL/GenBank/DDBJ databases">
        <authorList>
            <person name="Varghese N."/>
            <person name="Submissions S."/>
        </authorList>
    </citation>
    <scope>NUCLEOTIDE SEQUENCE [LARGE SCALE GENOMIC DNA]</scope>
    <source>
        <strain evidence="3">Nm69</strain>
    </source>
</reference>